<dbReference type="SMART" id="SM00953">
    <property type="entry name" value="RES"/>
    <property type="match status" value="1"/>
</dbReference>
<name>A0A2K8QQE2_9GAMM</name>
<reference evidence="2" key="1">
    <citation type="journal article" date="2018" name="Genome Announc.">
        <title>Complete genome sequence of a Dickeya fangzhongdai type strain causing bleeding canker of pear tree trunks.</title>
        <authorList>
            <person name="Zhao Y."/>
            <person name="Tian Y."/>
            <person name="Li X."/>
            <person name="Hu B."/>
        </authorList>
    </citation>
    <scope>NUCLEOTIDE SEQUENCE [LARGE SCALE GENOMIC DNA]</scope>
    <source>
        <strain evidence="2">DSM 101947</strain>
    </source>
</reference>
<proteinExistence type="predicted"/>
<evidence type="ECO:0000313" key="1">
    <source>
        <dbReference type="EMBL" id="ATZ95731.1"/>
    </source>
</evidence>
<dbReference type="KEGG" id="dfn:CVE23_18210"/>
<dbReference type="AlphaFoldDB" id="A0A2K8QQE2"/>
<dbReference type="OrthoDB" id="9789501at2"/>
<dbReference type="InterPro" id="IPR014914">
    <property type="entry name" value="RES_dom"/>
</dbReference>
<sequence length="153" mass="17054">MMATFYRLVKQTYVSQAFDGAGAKLYGGRWNNKGVPCVYLGGTIALCLLETLVHLREVTMLPAFSLLSVEVPDTLVMELSRDALPADWQQDPPPDATRQIGDEWLASRVSLVLKVPSTLTGEWNALFNPEHPEAQQVLSTLQVVPFYFDSRLL</sequence>
<organism evidence="1 2">
    <name type="scientific">Dickeya fangzhongdai</name>
    <dbReference type="NCBI Taxonomy" id="1778540"/>
    <lineage>
        <taxon>Bacteria</taxon>
        <taxon>Pseudomonadati</taxon>
        <taxon>Pseudomonadota</taxon>
        <taxon>Gammaproteobacteria</taxon>
        <taxon>Enterobacterales</taxon>
        <taxon>Pectobacteriaceae</taxon>
        <taxon>Dickeya</taxon>
    </lineage>
</organism>
<gene>
    <name evidence="1" type="ORF">CVE23_18210</name>
</gene>
<protein>
    <submittedName>
        <fullName evidence="1">RES domain-containing protein</fullName>
    </submittedName>
</protein>
<keyword evidence="2" id="KW-1185">Reference proteome</keyword>
<accession>A0A2K8QQE2</accession>
<dbReference type="Pfam" id="PF08808">
    <property type="entry name" value="RES"/>
    <property type="match status" value="1"/>
</dbReference>
<dbReference type="Proteomes" id="UP000231901">
    <property type="component" value="Chromosome"/>
</dbReference>
<evidence type="ECO:0000313" key="2">
    <source>
        <dbReference type="Proteomes" id="UP000231901"/>
    </source>
</evidence>
<dbReference type="EMBL" id="CP025003">
    <property type="protein sequence ID" value="ATZ95731.1"/>
    <property type="molecule type" value="Genomic_DNA"/>
</dbReference>